<dbReference type="GO" id="GO:0044874">
    <property type="term" value="P:lipoprotein localization to outer membrane"/>
    <property type="evidence" value="ECO:0007669"/>
    <property type="project" value="UniProtKB-UniRule"/>
</dbReference>
<proteinExistence type="inferred from homology"/>
<evidence type="ECO:0000256" key="4">
    <source>
        <dbReference type="ARBA" id="ARBA00014035"/>
    </source>
</evidence>
<evidence type="ECO:0000256" key="6">
    <source>
        <dbReference type="ARBA" id="ARBA00022729"/>
    </source>
</evidence>
<organism evidence="11 12">
    <name type="scientific">Candidatus Thiodictyon syntrophicum</name>
    <dbReference type="NCBI Taxonomy" id="1166950"/>
    <lineage>
        <taxon>Bacteria</taxon>
        <taxon>Pseudomonadati</taxon>
        <taxon>Pseudomonadota</taxon>
        <taxon>Gammaproteobacteria</taxon>
        <taxon>Chromatiales</taxon>
        <taxon>Chromatiaceae</taxon>
        <taxon>Thiodictyon</taxon>
    </lineage>
</organism>
<dbReference type="SUPFAM" id="SSF89392">
    <property type="entry name" value="Prokaryotic lipoproteins and lipoprotein localization factors"/>
    <property type="match status" value="1"/>
</dbReference>
<dbReference type="PANTHER" id="PTHR35869">
    <property type="entry name" value="OUTER-MEMBRANE LIPOPROTEIN CARRIER PROTEIN"/>
    <property type="match status" value="1"/>
</dbReference>
<accession>A0A2K8UGR1</accession>
<dbReference type="RefSeq" id="WP_100922309.1">
    <property type="nucleotide sequence ID" value="NZ_CP020370.1"/>
</dbReference>
<evidence type="ECO:0000256" key="9">
    <source>
        <dbReference type="ARBA" id="ARBA00023186"/>
    </source>
</evidence>
<evidence type="ECO:0000256" key="2">
    <source>
        <dbReference type="ARBA" id="ARBA00007615"/>
    </source>
</evidence>
<comment type="function">
    <text evidence="10">Participates in the translocation of lipoproteins from the inner membrane to the outer membrane. Only forms a complex with a lipoprotein if the residue after the N-terminal Cys is not an aspartate (The Asp acts as a targeting signal to indicate that the lipoprotein should stay in the inner membrane).</text>
</comment>
<keyword evidence="9 10" id="KW-0143">Chaperone</keyword>
<sequence length="223" mass="24881">MPQTHRGAAPSGRRRRPFTLLLLAGLIGLGLGLDSAAADGRARLETFLKGLTSLQSSFEQTTFNADRTRVTQGRGTLYLQRPGRFRWEYDAPNKQVIIADGKRVYLHDLDLDQVSHQSEEKALRGTPALLLANDAPIERDFNTRPIESTDGRDWVELTPKAKDTDIVRIELGFGSTGLESMIMEDSFGQETRLNFGQTKRNPILDLSLFKLDEKAGGDFLSFD</sequence>
<protein>
    <recommendedName>
        <fullName evidence="4 10">Outer-membrane lipoprotein carrier protein</fullName>
    </recommendedName>
</protein>
<evidence type="ECO:0000256" key="10">
    <source>
        <dbReference type="HAMAP-Rule" id="MF_00240"/>
    </source>
</evidence>
<evidence type="ECO:0000313" key="12">
    <source>
        <dbReference type="Proteomes" id="UP000232638"/>
    </source>
</evidence>
<dbReference type="NCBIfam" id="TIGR00547">
    <property type="entry name" value="lolA"/>
    <property type="match status" value="1"/>
</dbReference>
<keyword evidence="12" id="KW-1185">Reference proteome</keyword>
<comment type="subcellular location">
    <subcellularLocation>
        <location evidence="1 10">Periplasm</location>
    </subcellularLocation>
</comment>
<dbReference type="Pfam" id="PF03548">
    <property type="entry name" value="LolA"/>
    <property type="match status" value="1"/>
</dbReference>
<gene>
    <name evidence="10" type="primary">lolA</name>
    <name evidence="11" type="ORF">THSYN_05420</name>
</gene>
<dbReference type="InterPro" id="IPR004564">
    <property type="entry name" value="OM_lipoprot_carrier_LolA-like"/>
</dbReference>
<dbReference type="KEGG" id="tsy:THSYN_05420"/>
<dbReference type="HAMAP" id="MF_00240">
    <property type="entry name" value="LolA"/>
    <property type="match status" value="1"/>
</dbReference>
<dbReference type="CDD" id="cd16325">
    <property type="entry name" value="LolA"/>
    <property type="match status" value="1"/>
</dbReference>
<reference evidence="11 12" key="1">
    <citation type="submission" date="2017-03" db="EMBL/GenBank/DDBJ databases">
        <title>Complete genome sequence of Candidatus 'Thiodictyon syntrophicum' sp. nov. strain Cad16T, a photolithoautotroph purple sulfur bacterium isolated from an alpine meromictic lake.</title>
        <authorList>
            <person name="Luedin S.M."/>
            <person name="Pothier J.F."/>
            <person name="Danza F."/>
            <person name="Storelli N."/>
            <person name="Wittwer M."/>
            <person name="Tonolla M."/>
        </authorList>
    </citation>
    <scope>NUCLEOTIDE SEQUENCE [LARGE SCALE GENOMIC DNA]</scope>
    <source>
        <strain evidence="11 12">Cad16T</strain>
    </source>
</reference>
<evidence type="ECO:0000256" key="5">
    <source>
        <dbReference type="ARBA" id="ARBA00022448"/>
    </source>
</evidence>
<name>A0A2K8UGR1_9GAMM</name>
<dbReference type="PANTHER" id="PTHR35869:SF1">
    <property type="entry name" value="OUTER-MEMBRANE LIPOPROTEIN CARRIER PROTEIN"/>
    <property type="match status" value="1"/>
</dbReference>
<dbReference type="OrthoDB" id="9787361at2"/>
<comment type="subunit">
    <text evidence="3 10">Monomer.</text>
</comment>
<keyword evidence="6" id="KW-0732">Signal</keyword>
<keyword evidence="5 10" id="KW-0813">Transport</keyword>
<evidence type="ECO:0000256" key="1">
    <source>
        <dbReference type="ARBA" id="ARBA00004418"/>
    </source>
</evidence>
<dbReference type="GO" id="GO:0042953">
    <property type="term" value="P:lipoprotein transport"/>
    <property type="evidence" value="ECO:0007669"/>
    <property type="project" value="InterPro"/>
</dbReference>
<evidence type="ECO:0000256" key="3">
    <source>
        <dbReference type="ARBA" id="ARBA00011245"/>
    </source>
</evidence>
<keyword evidence="7 10" id="KW-0574">Periplasm</keyword>
<dbReference type="Proteomes" id="UP000232638">
    <property type="component" value="Chromosome"/>
</dbReference>
<evidence type="ECO:0000256" key="7">
    <source>
        <dbReference type="ARBA" id="ARBA00022764"/>
    </source>
</evidence>
<evidence type="ECO:0000313" key="11">
    <source>
        <dbReference type="EMBL" id="AUB84659.1"/>
    </source>
</evidence>
<evidence type="ECO:0000256" key="8">
    <source>
        <dbReference type="ARBA" id="ARBA00022927"/>
    </source>
</evidence>
<keyword evidence="8 10" id="KW-0653">Protein transport</keyword>
<keyword evidence="11" id="KW-0449">Lipoprotein</keyword>
<comment type="similarity">
    <text evidence="2 10">Belongs to the LolA family.</text>
</comment>
<dbReference type="InterPro" id="IPR029046">
    <property type="entry name" value="LolA/LolB/LppX"/>
</dbReference>
<dbReference type="Gene3D" id="2.50.20.10">
    <property type="entry name" value="Lipoprotein localisation LolA/LolB/LppX"/>
    <property type="match status" value="1"/>
</dbReference>
<dbReference type="GO" id="GO:0030288">
    <property type="term" value="C:outer membrane-bounded periplasmic space"/>
    <property type="evidence" value="ECO:0007669"/>
    <property type="project" value="TreeGrafter"/>
</dbReference>
<dbReference type="InterPro" id="IPR018323">
    <property type="entry name" value="OM_lipoprot_carrier_LolA_Pbac"/>
</dbReference>
<dbReference type="AlphaFoldDB" id="A0A2K8UGR1"/>
<dbReference type="EMBL" id="CP020370">
    <property type="protein sequence ID" value="AUB84659.1"/>
    <property type="molecule type" value="Genomic_DNA"/>
</dbReference>